<comment type="caution">
    <text evidence="1">The sequence shown here is derived from an EMBL/GenBank/DDBJ whole genome shotgun (WGS) entry which is preliminary data.</text>
</comment>
<evidence type="ECO:0000313" key="1">
    <source>
        <dbReference type="EMBL" id="PJF47272.1"/>
    </source>
</evidence>
<name>A0A2M8QBV1_9CHLR</name>
<organism evidence="1 2">
    <name type="scientific">Candidatus Thermofonsia Clade 3 bacterium</name>
    <dbReference type="NCBI Taxonomy" id="2364212"/>
    <lineage>
        <taxon>Bacteria</taxon>
        <taxon>Bacillati</taxon>
        <taxon>Chloroflexota</taxon>
        <taxon>Candidatus Thermofontia</taxon>
        <taxon>Candidatus Thermofonsia Clade 3</taxon>
    </lineage>
</organism>
<evidence type="ECO:0008006" key="3">
    <source>
        <dbReference type="Google" id="ProtNLM"/>
    </source>
</evidence>
<accession>A0A2M8QBV1</accession>
<proteinExistence type="predicted"/>
<dbReference type="Proteomes" id="UP000230790">
    <property type="component" value="Unassembled WGS sequence"/>
</dbReference>
<dbReference type="AlphaFoldDB" id="A0A2M8QBV1"/>
<evidence type="ECO:0000313" key="2">
    <source>
        <dbReference type="Proteomes" id="UP000230790"/>
    </source>
</evidence>
<reference evidence="1 2" key="1">
    <citation type="submission" date="2017-11" db="EMBL/GenBank/DDBJ databases">
        <title>Evolution of Phototrophy in the Chloroflexi Phylum Driven by Horizontal Gene Transfer.</title>
        <authorList>
            <person name="Ward L.M."/>
            <person name="Hemp J."/>
            <person name="Shih P.M."/>
            <person name="Mcglynn S.E."/>
            <person name="Fischer W."/>
        </authorList>
    </citation>
    <scope>NUCLEOTIDE SEQUENCE [LARGE SCALE GENOMIC DNA]</scope>
    <source>
        <strain evidence="1">JP3_7</strain>
    </source>
</reference>
<protein>
    <recommendedName>
        <fullName evidence="3">HAD family hydrolase</fullName>
    </recommendedName>
</protein>
<dbReference type="EMBL" id="PGTN01000057">
    <property type="protein sequence ID" value="PJF47272.1"/>
    <property type="molecule type" value="Genomic_DNA"/>
</dbReference>
<gene>
    <name evidence="1" type="ORF">CUN48_09450</name>
</gene>
<sequence length="352" mass="38364">MSALPPILLLDVDGTLIEDRGYRCAQVEAARFVCRKWGLPDYTPTEDEINVLHACGFSNEWDSTAFNVGINLLAHHRGSPSRPDFAAWAIRTRAFTGLPHERARALLLSEAPPDLHPRIHRLLDDVRDPRVSETTRLLYTFVLGSARFAQYFGLQAEIETPSFLETMDVPIPHARSRQIIRAHPASAYTARPTLPPDGSRPGLYQTPEGEIALAQLDMAELPLMGLGPMQWLADVKGGSIWDYAKPALVQPIAAMLAAIGCPLREAALAAYAFVAQGERGGVERLAGRRVIVFEDNAGGVRAVRQAAVALREAGIHLWVAGFGVARDPAKRAALAEVCDRLFEDVNAALAAL</sequence>